<evidence type="ECO:0000313" key="1">
    <source>
        <dbReference type="EMBL" id="PIU24192.1"/>
    </source>
</evidence>
<name>A0A2M6YBX4_9BACT</name>
<feature type="non-terminal residue" evidence="1">
    <location>
        <position position="1"/>
    </location>
</feature>
<proteinExistence type="predicted"/>
<reference evidence="2" key="1">
    <citation type="submission" date="2017-09" db="EMBL/GenBank/DDBJ databases">
        <title>Depth-based differentiation of microbial function through sediment-hosted aquifers and enrichment of novel symbionts in the deep terrestrial subsurface.</title>
        <authorList>
            <person name="Probst A.J."/>
            <person name="Ladd B."/>
            <person name="Jarett J.K."/>
            <person name="Geller-Mcgrath D.E."/>
            <person name="Sieber C.M.K."/>
            <person name="Emerson J.B."/>
            <person name="Anantharaman K."/>
            <person name="Thomas B.C."/>
            <person name="Malmstrom R."/>
            <person name="Stieglmeier M."/>
            <person name="Klingl A."/>
            <person name="Woyke T."/>
            <person name="Ryan C.M."/>
            <person name="Banfield J.F."/>
        </authorList>
    </citation>
    <scope>NUCLEOTIDE SEQUENCE [LARGE SCALE GENOMIC DNA]</scope>
</reference>
<sequence length="166" mass="19015">FSLNRQRNFYGGGIDVGFGTPLVVVGPSLHNVAYQRDSTLVTRDLGTTKLAAGLFTRICRDWGRAGRFMFKTRVVYDKDGFYQEIPTQTGIDSVEADTEMLNLTTQVGYMIQTGSLRWKFMGTITKDIFNDLYYREDFLLTIKWRGILVGANYARNNWLFVTGFEF</sequence>
<gene>
    <name evidence="1" type="ORF">COT12_02345</name>
</gene>
<organism evidence="1 2">
    <name type="scientific">Candidatus Berkelbacteria bacterium CG08_land_8_20_14_0_20_39_8</name>
    <dbReference type="NCBI Taxonomy" id="1974511"/>
    <lineage>
        <taxon>Bacteria</taxon>
        <taxon>Candidatus Berkelbacteria</taxon>
    </lineage>
</organism>
<comment type="caution">
    <text evidence="1">The sequence shown here is derived from an EMBL/GenBank/DDBJ whole genome shotgun (WGS) entry which is preliminary data.</text>
</comment>
<protein>
    <submittedName>
        <fullName evidence="1">Uncharacterized protein</fullName>
    </submittedName>
</protein>
<evidence type="ECO:0000313" key="2">
    <source>
        <dbReference type="Proteomes" id="UP000229896"/>
    </source>
</evidence>
<dbReference type="Proteomes" id="UP000229896">
    <property type="component" value="Unassembled WGS sequence"/>
</dbReference>
<dbReference type="AlphaFoldDB" id="A0A2M6YBX4"/>
<dbReference type="EMBL" id="PEXI01000074">
    <property type="protein sequence ID" value="PIU24192.1"/>
    <property type="molecule type" value="Genomic_DNA"/>
</dbReference>
<accession>A0A2M6YBX4</accession>